<dbReference type="SUPFAM" id="SSF52467">
    <property type="entry name" value="DHS-like NAD/FAD-binding domain"/>
    <property type="match status" value="1"/>
</dbReference>
<dbReference type="InterPro" id="IPR050134">
    <property type="entry name" value="NAD-dep_sirtuin_deacylases"/>
</dbReference>
<name>A0AAN8XRV2_POLSC</name>
<keyword evidence="3 7" id="KW-0479">Metal-binding</keyword>
<dbReference type="AlphaFoldDB" id="A0AAN8XRV2"/>
<dbReference type="GO" id="GO:0005634">
    <property type="term" value="C:nucleus"/>
    <property type="evidence" value="ECO:0007669"/>
    <property type="project" value="TreeGrafter"/>
</dbReference>
<dbReference type="PANTHER" id="PTHR11085">
    <property type="entry name" value="NAD-DEPENDENT PROTEIN DEACYLASE SIRTUIN-5, MITOCHONDRIAL-RELATED"/>
    <property type="match status" value="1"/>
</dbReference>
<proteinExistence type="inferred from homology"/>
<evidence type="ECO:0000256" key="4">
    <source>
        <dbReference type="ARBA" id="ARBA00022833"/>
    </source>
</evidence>
<dbReference type="PANTHER" id="PTHR11085:SF12">
    <property type="entry name" value="NAD-DEPENDENT PROTEIN DEACYLASE SIRTUIN-6"/>
    <property type="match status" value="1"/>
</dbReference>
<dbReference type="Gene3D" id="3.40.50.1220">
    <property type="entry name" value="TPP-binding domain"/>
    <property type="match status" value="1"/>
</dbReference>
<keyword evidence="4 7" id="KW-0862">Zinc</keyword>
<gene>
    <name evidence="10" type="ORF">RUM43_000212</name>
</gene>
<comment type="caution">
    <text evidence="10">The sequence shown here is derived from an EMBL/GenBank/DDBJ whole genome shotgun (WGS) entry which is preliminary data.</text>
</comment>
<dbReference type="EMBL" id="JAWJWE010000001">
    <property type="protein sequence ID" value="KAK6643947.1"/>
    <property type="molecule type" value="Genomic_DNA"/>
</dbReference>
<feature type="compositionally biased region" description="Polar residues" evidence="8">
    <location>
        <begin position="923"/>
        <end position="936"/>
    </location>
</feature>
<evidence type="ECO:0000256" key="6">
    <source>
        <dbReference type="ARBA" id="ARBA00038170"/>
    </source>
</evidence>
<feature type="active site" description="Proton acceptor" evidence="7">
    <location>
        <position position="133"/>
    </location>
</feature>
<dbReference type="GO" id="GO:0046872">
    <property type="term" value="F:metal ion binding"/>
    <property type="evidence" value="ECO:0007669"/>
    <property type="project" value="UniProtKB-KW"/>
</dbReference>
<feature type="region of interest" description="Disordered" evidence="8">
    <location>
        <begin position="629"/>
        <end position="682"/>
    </location>
</feature>
<dbReference type="InterPro" id="IPR029035">
    <property type="entry name" value="DHS-like_NAD/FAD-binding_dom"/>
</dbReference>
<feature type="binding site" evidence="7">
    <location>
        <position position="144"/>
    </location>
    <ligand>
        <name>Zn(2+)</name>
        <dbReference type="ChEBI" id="CHEBI:29105"/>
    </ligand>
</feature>
<evidence type="ECO:0000256" key="8">
    <source>
        <dbReference type="SAM" id="MobiDB-lite"/>
    </source>
</evidence>
<dbReference type="CDD" id="cd01410">
    <property type="entry name" value="SIRT7"/>
    <property type="match status" value="1"/>
</dbReference>
<feature type="binding site" evidence="7">
    <location>
        <position position="141"/>
    </location>
    <ligand>
        <name>Zn(2+)</name>
        <dbReference type="ChEBI" id="CHEBI:29105"/>
    </ligand>
</feature>
<dbReference type="FunFam" id="3.40.50.1220:FF:000038">
    <property type="entry name" value="NAD-dependent protein deacetylase sirtuin-6 isoform X2"/>
    <property type="match status" value="1"/>
</dbReference>
<evidence type="ECO:0000313" key="11">
    <source>
        <dbReference type="Proteomes" id="UP001372834"/>
    </source>
</evidence>
<dbReference type="Proteomes" id="UP001372834">
    <property type="component" value="Unassembled WGS sequence"/>
</dbReference>
<dbReference type="GO" id="GO:0046969">
    <property type="term" value="F:histone H3K9 deacetylase activity, NAD-dependent"/>
    <property type="evidence" value="ECO:0007669"/>
    <property type="project" value="TreeGrafter"/>
</dbReference>
<feature type="region of interest" description="Disordered" evidence="8">
    <location>
        <begin position="923"/>
        <end position="951"/>
    </location>
</feature>
<organism evidence="10 11">
    <name type="scientific">Polyplax serrata</name>
    <name type="common">Common mouse louse</name>
    <dbReference type="NCBI Taxonomy" id="468196"/>
    <lineage>
        <taxon>Eukaryota</taxon>
        <taxon>Metazoa</taxon>
        <taxon>Ecdysozoa</taxon>
        <taxon>Arthropoda</taxon>
        <taxon>Hexapoda</taxon>
        <taxon>Insecta</taxon>
        <taxon>Pterygota</taxon>
        <taxon>Neoptera</taxon>
        <taxon>Paraneoptera</taxon>
        <taxon>Psocodea</taxon>
        <taxon>Troctomorpha</taxon>
        <taxon>Phthiraptera</taxon>
        <taxon>Anoplura</taxon>
        <taxon>Polyplacidae</taxon>
        <taxon>Polyplax</taxon>
    </lineage>
</organism>
<feature type="domain" description="Deacetylase sirtuin-type" evidence="9">
    <location>
        <begin position="27"/>
        <end position="271"/>
    </location>
</feature>
<evidence type="ECO:0000256" key="3">
    <source>
        <dbReference type="ARBA" id="ARBA00022723"/>
    </source>
</evidence>
<feature type="binding site" evidence="7">
    <location>
        <position position="176"/>
    </location>
    <ligand>
        <name>Zn(2+)</name>
        <dbReference type="ChEBI" id="CHEBI:29105"/>
    </ligand>
</feature>
<evidence type="ECO:0000256" key="1">
    <source>
        <dbReference type="ARBA" id="ARBA00012928"/>
    </source>
</evidence>
<evidence type="ECO:0000313" key="10">
    <source>
        <dbReference type="EMBL" id="KAK6643947.1"/>
    </source>
</evidence>
<feature type="region of interest" description="Disordered" evidence="8">
    <location>
        <begin position="361"/>
        <end position="380"/>
    </location>
</feature>
<dbReference type="EC" id="2.3.1.286" evidence="1"/>
<feature type="compositionally biased region" description="Basic and acidic residues" evidence="8">
    <location>
        <begin position="643"/>
        <end position="658"/>
    </location>
</feature>
<comment type="similarity">
    <text evidence="6">Belongs to the sirtuin family. Class IV subfamily.</text>
</comment>
<dbReference type="Pfam" id="PF02146">
    <property type="entry name" value="SIR2"/>
    <property type="match status" value="1"/>
</dbReference>
<reference evidence="10 11" key="1">
    <citation type="submission" date="2023-10" db="EMBL/GenBank/DDBJ databases">
        <title>Genomes of two closely related lineages of the louse Polyplax serrata with different host specificities.</title>
        <authorList>
            <person name="Martinu J."/>
            <person name="Tarabai H."/>
            <person name="Stefka J."/>
            <person name="Hypsa V."/>
        </authorList>
    </citation>
    <scope>NUCLEOTIDE SEQUENCE [LARGE SCALE GENOMIC DNA]</scope>
    <source>
        <strain evidence="10">HR10_N</strain>
    </source>
</reference>
<feature type="binding site" evidence="7">
    <location>
        <position position="166"/>
    </location>
    <ligand>
        <name>Zn(2+)</name>
        <dbReference type="ChEBI" id="CHEBI:29105"/>
    </ligand>
</feature>
<evidence type="ECO:0000256" key="2">
    <source>
        <dbReference type="ARBA" id="ARBA00022679"/>
    </source>
</evidence>
<evidence type="ECO:0000259" key="9">
    <source>
        <dbReference type="PROSITE" id="PS50305"/>
    </source>
</evidence>
<dbReference type="GO" id="GO:0003714">
    <property type="term" value="F:transcription corepressor activity"/>
    <property type="evidence" value="ECO:0007669"/>
    <property type="project" value="TreeGrafter"/>
</dbReference>
<evidence type="ECO:0000256" key="7">
    <source>
        <dbReference type="PROSITE-ProRule" id="PRU00236"/>
    </source>
</evidence>
<dbReference type="InterPro" id="IPR003000">
    <property type="entry name" value="Sirtuin"/>
</dbReference>
<dbReference type="PROSITE" id="PS50305">
    <property type="entry name" value="SIRTUIN"/>
    <property type="match status" value="1"/>
</dbReference>
<evidence type="ECO:0000256" key="5">
    <source>
        <dbReference type="ARBA" id="ARBA00023027"/>
    </source>
</evidence>
<dbReference type="Gene3D" id="2.20.28.200">
    <property type="match status" value="1"/>
</dbReference>
<feature type="compositionally biased region" description="Basic and acidic residues" evidence="8">
    <location>
        <begin position="940"/>
        <end position="951"/>
    </location>
</feature>
<sequence>MSCNYADGLSPYHDKGQLGLEEKFDSKSVVVTKVSLLTKWINEAKHVVIHTGAGISTSAGIPDFRGPRGVWTLQEKGEKPDLSKDFNEAIPTITHMAIMKLVEKQKVKYVVSQNIDGLHLRSNLQRKFLSELHGNMFTEQCNSCNRQFVRNMPVPTVGQKMLNKPCPATKANGRPCRGRLHDTILDWEHNLPENDLCMADYHSCMADLSICLGTTMQIVPSGNLPLYTKRHGGKLVIVNLQPTKHDKKGNLLIHTYVDDVMTMLMKNLGIKIPKYSPKNDPTRSLSTLSENFLEWTISDSVVKKMKKVYEEKCGSKEAKKRLEMIYDDVPLSSLTSKNFKRKIKEDEDSDLEVLDVIVKPKRGRESSRRGSRKSQAQTYQQTITIKKVVTPPPKKAKYEGEKITIKKNVTPTKTKYEIITKPKKTPKCEIVYGTDGDGCNDLDMICESDDDEMTNNFTYNFKMYLHTDEKKEVKRESVDQPQEVVNKEIKDDIKEEHGETVKEVEQVMVDKMNIDETENVSDNMNTKLEVCESNTDIKVEVKQGIETERVEVIDIYRESSEKGISEVEEILPNVMLNNVSSTENNIRENNILQPKLSPAIAADKEDIKPFALSEMKEDDDKVNIVGTPEIKNGQKFGSGGGLGEKREKDAVESQKTDEVFGLQENTGAGEVIGSQQMEKTNESCEIEVELKKMKDTEERMGETAVPQVIVGVGVVGPPELKEAADKVEVIVTPQKSEEKVENANELQGVKDVEEKVTEILETRQKEKEIEVVGLEEKKLVQEESEEVVGSREVENLVPLLEIESKTTVPEEIIEVEKETRTVANESEDKEIGRENTVTGECQIKLDEKSNDNVGDIEMKETRTNTEVKDVVMKDTMEMQSLTGDFINSPTPDGQAEIKAEPEIELEPQKLEKNVETVFDSLSSKIKETGNNSQSENAIEEAEKNSSESKVQ</sequence>
<accession>A0AAN8XRV2</accession>
<dbReference type="GO" id="GO:0070403">
    <property type="term" value="F:NAD+ binding"/>
    <property type="evidence" value="ECO:0007669"/>
    <property type="project" value="InterPro"/>
</dbReference>
<keyword evidence="5" id="KW-0520">NAD</keyword>
<dbReference type="InterPro" id="IPR026590">
    <property type="entry name" value="Ssirtuin_cat_dom"/>
</dbReference>
<keyword evidence="2" id="KW-0808">Transferase</keyword>
<protein>
    <recommendedName>
        <fullName evidence="1">protein acetyllysine N-acetyltransferase</fullName>
        <ecNumber evidence="1">2.3.1.286</ecNumber>
    </recommendedName>
</protein>
<dbReference type="GO" id="GO:0000122">
    <property type="term" value="P:negative regulation of transcription by RNA polymerase II"/>
    <property type="evidence" value="ECO:0007669"/>
    <property type="project" value="TreeGrafter"/>
</dbReference>